<keyword evidence="2" id="KW-0238">DNA-binding</keyword>
<evidence type="ECO:0000313" key="6">
    <source>
        <dbReference type="Proteomes" id="UP001139031"/>
    </source>
</evidence>
<organism evidence="5 6">
    <name type="scientific">Nannocystis pusilla</name>
    <dbReference type="NCBI Taxonomy" id="889268"/>
    <lineage>
        <taxon>Bacteria</taxon>
        <taxon>Pseudomonadati</taxon>
        <taxon>Myxococcota</taxon>
        <taxon>Polyangia</taxon>
        <taxon>Nannocystales</taxon>
        <taxon>Nannocystaceae</taxon>
        <taxon>Nannocystis</taxon>
    </lineage>
</organism>
<dbReference type="PANTHER" id="PTHR33154">
    <property type="entry name" value="TRANSCRIPTIONAL REGULATOR, ARSR FAMILY"/>
    <property type="match status" value="1"/>
</dbReference>
<dbReference type="SMART" id="SM00418">
    <property type="entry name" value="HTH_ARSR"/>
    <property type="match status" value="1"/>
</dbReference>
<dbReference type="InterPro" id="IPR036390">
    <property type="entry name" value="WH_DNA-bd_sf"/>
</dbReference>
<dbReference type="EMBL" id="JAIRAU010000011">
    <property type="protein sequence ID" value="MBZ5710052.1"/>
    <property type="molecule type" value="Genomic_DNA"/>
</dbReference>
<dbReference type="CDD" id="cd00090">
    <property type="entry name" value="HTH_ARSR"/>
    <property type="match status" value="1"/>
</dbReference>
<accession>A0ABS7TPA2</accession>
<evidence type="ECO:0000256" key="2">
    <source>
        <dbReference type="ARBA" id="ARBA00023125"/>
    </source>
</evidence>
<keyword evidence="3" id="KW-0804">Transcription</keyword>
<dbReference type="InterPro" id="IPR001845">
    <property type="entry name" value="HTH_ArsR_DNA-bd_dom"/>
</dbReference>
<keyword evidence="6" id="KW-1185">Reference proteome</keyword>
<evidence type="ECO:0000256" key="1">
    <source>
        <dbReference type="ARBA" id="ARBA00023015"/>
    </source>
</evidence>
<protein>
    <submittedName>
        <fullName evidence="5">Helix-turn-helix domain-containing protein</fullName>
    </submittedName>
</protein>
<reference evidence="5" key="1">
    <citation type="submission" date="2021-08" db="EMBL/GenBank/DDBJ databases">
        <authorList>
            <person name="Stevens D.C."/>
        </authorList>
    </citation>
    <scope>NUCLEOTIDE SEQUENCE</scope>
    <source>
        <strain evidence="5">DSM 53165</strain>
    </source>
</reference>
<dbReference type="Gene3D" id="1.10.10.10">
    <property type="entry name" value="Winged helix-like DNA-binding domain superfamily/Winged helix DNA-binding domain"/>
    <property type="match status" value="1"/>
</dbReference>
<proteinExistence type="predicted"/>
<dbReference type="InterPro" id="IPR051081">
    <property type="entry name" value="HTH_MetalResp_TranReg"/>
</dbReference>
<dbReference type="Pfam" id="PF12840">
    <property type="entry name" value="HTH_20"/>
    <property type="match status" value="1"/>
</dbReference>
<dbReference type="PANTHER" id="PTHR33154:SF33">
    <property type="entry name" value="TRANSCRIPTIONAL REPRESSOR SDPR"/>
    <property type="match status" value="1"/>
</dbReference>
<dbReference type="PROSITE" id="PS50987">
    <property type="entry name" value="HTH_ARSR_2"/>
    <property type="match status" value="1"/>
</dbReference>
<evidence type="ECO:0000259" key="4">
    <source>
        <dbReference type="PROSITE" id="PS50987"/>
    </source>
</evidence>
<comment type="caution">
    <text evidence="5">The sequence shown here is derived from an EMBL/GenBank/DDBJ whole genome shotgun (WGS) entry which is preliminary data.</text>
</comment>
<gene>
    <name evidence="5" type="ORF">K7C98_12380</name>
</gene>
<keyword evidence="1" id="KW-0805">Transcription regulation</keyword>
<dbReference type="Proteomes" id="UP001139031">
    <property type="component" value="Unassembled WGS sequence"/>
</dbReference>
<evidence type="ECO:0000313" key="5">
    <source>
        <dbReference type="EMBL" id="MBZ5710052.1"/>
    </source>
</evidence>
<dbReference type="PRINTS" id="PR00778">
    <property type="entry name" value="HTHARSR"/>
</dbReference>
<evidence type="ECO:0000256" key="3">
    <source>
        <dbReference type="ARBA" id="ARBA00023163"/>
    </source>
</evidence>
<dbReference type="InterPro" id="IPR011991">
    <property type="entry name" value="ArsR-like_HTH"/>
</dbReference>
<dbReference type="SUPFAM" id="SSF46785">
    <property type="entry name" value="Winged helix' DNA-binding domain"/>
    <property type="match status" value="1"/>
</dbReference>
<name>A0ABS7TPA2_9BACT</name>
<sequence>MTRLTDREFQRISSALAEPRRFKILQDLAAAGSVPMACAAIVECHAVSQATISHHLKELETAGLIEIVREGRSASVVFRRDVWRAYLARLGEL</sequence>
<dbReference type="RefSeq" id="WP_224191823.1">
    <property type="nucleotide sequence ID" value="NZ_JAIRAU010000011.1"/>
</dbReference>
<feature type="domain" description="HTH arsR-type" evidence="4">
    <location>
        <begin position="1"/>
        <end position="93"/>
    </location>
</feature>
<dbReference type="InterPro" id="IPR036388">
    <property type="entry name" value="WH-like_DNA-bd_sf"/>
</dbReference>